<accession>A0A146KSK9</accession>
<feature type="compositionally biased region" description="Basic and acidic residues" evidence="1">
    <location>
        <begin position="136"/>
        <end position="145"/>
    </location>
</feature>
<feature type="compositionally biased region" description="Polar residues" evidence="1">
    <location>
        <begin position="1"/>
        <end position="11"/>
    </location>
</feature>
<reference evidence="2" key="1">
    <citation type="journal article" date="2016" name="Gigascience">
        <title>De novo construction of an expanded transcriptome assembly for the western tarnished plant bug, Lygus hesperus.</title>
        <authorList>
            <person name="Tassone E.E."/>
            <person name="Geib S.M."/>
            <person name="Hall B."/>
            <person name="Fabrick J.A."/>
            <person name="Brent C.S."/>
            <person name="Hull J.J."/>
        </authorList>
    </citation>
    <scope>NUCLEOTIDE SEQUENCE</scope>
</reference>
<evidence type="ECO:0000313" key="2">
    <source>
        <dbReference type="EMBL" id="JAP99483.1"/>
    </source>
</evidence>
<gene>
    <name evidence="2" type="ORF">g.19423</name>
</gene>
<dbReference type="EMBL" id="GDHC01019145">
    <property type="protein sequence ID" value="JAP99483.1"/>
    <property type="molecule type" value="Transcribed_RNA"/>
</dbReference>
<sequence length="219" mass="23980">METRQGTSTHNNTRRRVRFGEGSPSSRNVDRSTNVDGSSNAAQVTDCVAGRDAVERVKKLKKETDLKGEDVGIADTVDSTASTAPSIGEVCEAQELAARSGDAEHATRKRAQSDTKDTATDPHELGRRMGKAAAEAVRKERKYPDDAEDAAFARRRRHVMLESREHKYPWRTQAVDVKSKSGGGDTSERSSTWYCVHKDVGGIQTDDIECGEGYVVPKV</sequence>
<organism evidence="2">
    <name type="scientific">Lygus hesperus</name>
    <name type="common">Western plant bug</name>
    <dbReference type="NCBI Taxonomy" id="30085"/>
    <lineage>
        <taxon>Eukaryota</taxon>
        <taxon>Metazoa</taxon>
        <taxon>Ecdysozoa</taxon>
        <taxon>Arthropoda</taxon>
        <taxon>Hexapoda</taxon>
        <taxon>Insecta</taxon>
        <taxon>Pterygota</taxon>
        <taxon>Neoptera</taxon>
        <taxon>Paraneoptera</taxon>
        <taxon>Hemiptera</taxon>
        <taxon>Heteroptera</taxon>
        <taxon>Panheteroptera</taxon>
        <taxon>Cimicomorpha</taxon>
        <taxon>Miridae</taxon>
        <taxon>Mirini</taxon>
        <taxon>Lygus</taxon>
    </lineage>
</organism>
<feature type="compositionally biased region" description="Polar residues" evidence="1">
    <location>
        <begin position="23"/>
        <end position="43"/>
    </location>
</feature>
<feature type="region of interest" description="Disordered" evidence="1">
    <location>
        <begin position="96"/>
        <end position="146"/>
    </location>
</feature>
<feature type="compositionally biased region" description="Basic and acidic residues" evidence="1">
    <location>
        <begin position="101"/>
        <end position="127"/>
    </location>
</feature>
<dbReference type="AlphaFoldDB" id="A0A146KSK9"/>
<feature type="region of interest" description="Disordered" evidence="1">
    <location>
        <begin position="1"/>
        <end position="43"/>
    </location>
</feature>
<proteinExistence type="predicted"/>
<protein>
    <submittedName>
        <fullName evidence="2">Uncharacterized protein</fullName>
    </submittedName>
</protein>
<evidence type="ECO:0000256" key="1">
    <source>
        <dbReference type="SAM" id="MobiDB-lite"/>
    </source>
</evidence>
<name>A0A146KSK9_LYGHE</name>